<dbReference type="EMBL" id="CAUYUJ010016681">
    <property type="protein sequence ID" value="CAK0867763.1"/>
    <property type="molecule type" value="Genomic_DNA"/>
</dbReference>
<keyword evidence="3" id="KW-0812">Transmembrane</keyword>
<reference evidence="6" key="1">
    <citation type="submission" date="2023-10" db="EMBL/GenBank/DDBJ databases">
        <authorList>
            <person name="Chen Y."/>
            <person name="Shah S."/>
            <person name="Dougan E. K."/>
            <person name="Thang M."/>
            <person name="Chan C."/>
        </authorList>
    </citation>
    <scope>NUCLEOTIDE SEQUENCE [LARGE SCALE GENOMIC DNA]</scope>
</reference>
<evidence type="ECO:0000256" key="3">
    <source>
        <dbReference type="SAM" id="Phobius"/>
    </source>
</evidence>
<dbReference type="InterPro" id="IPR058655">
    <property type="entry name" value="Mok11-14/Ags1-like"/>
</dbReference>
<dbReference type="Proteomes" id="UP001189429">
    <property type="component" value="Unassembled WGS sequence"/>
</dbReference>
<dbReference type="InterPro" id="IPR013534">
    <property type="entry name" value="Starch_synth_cat_dom"/>
</dbReference>
<evidence type="ECO:0000256" key="2">
    <source>
        <dbReference type="ARBA" id="ARBA00022679"/>
    </source>
</evidence>
<sequence>MLDHIWGTLADSAPVPDDGITSSSSTLPTDDSGLLPSGPPLPTSAFWFCLFWLLPVVVYFLLDWLTQQRRRTFRGAPALPVVPTGPERGAAGGRAAPAEGPSVLAASIEHSLPHRNVKVIAGGLGKVMDVVAQHHPTEITMVHPAVSGDGDDPRPDAVYGEPDGDEPPLHVVVDGRREEVAVRRYSGASSGPGLPQVQFLLLLHPLFLKRSRRCLYPNPMSRAEVLAFFSLWNQAVGALLVRLRPHIFHCPDFHTAVAPWYALPQHPDLRMLLVLHNAEYQGTISTDQIRGVKVDRIASIFNLSADKVQKHLVLDGRFNMLKAAVDFLLEHQGGVGACAVSDHYALEVRQLYGLLWRLPTVQGLENPMLEDERVEWDDLHSRRAAAKATIQRQLGLREDPSAKLFVSLGRLVRQKGVDLLADVAPWLLEKYPDAQLVIVGPVGDGFGHYAGHHLQGLAEDERFRGRVFVKCEFQKVGDDLRFAADFCLMPSRDEPFGYVDVEFAWCGALVVGAQAGGLGKVPGFYYVAQNRENLSRLRRELRTRGGL</sequence>
<dbReference type="Pfam" id="PF08323">
    <property type="entry name" value="Glyco_transf_5"/>
    <property type="match status" value="1"/>
</dbReference>
<evidence type="ECO:0000256" key="1">
    <source>
        <dbReference type="ARBA" id="ARBA00022676"/>
    </source>
</evidence>
<feature type="domain" description="Glycosyl transferase family 1" evidence="4">
    <location>
        <begin position="399"/>
        <end position="520"/>
    </location>
</feature>
<keyword evidence="7" id="KW-1185">Reference proteome</keyword>
<dbReference type="PANTHER" id="PTHR47182">
    <property type="entry name" value="CELL WALL ALPHA-1,3-GLUCAN SYNTHASE AGS1-RELATED"/>
    <property type="match status" value="1"/>
</dbReference>
<comment type="caution">
    <text evidence="6">The sequence shown here is derived from an EMBL/GenBank/DDBJ whole genome shotgun (WGS) entry which is preliminary data.</text>
</comment>
<organism evidence="6 7">
    <name type="scientific">Prorocentrum cordatum</name>
    <dbReference type="NCBI Taxonomy" id="2364126"/>
    <lineage>
        <taxon>Eukaryota</taxon>
        <taxon>Sar</taxon>
        <taxon>Alveolata</taxon>
        <taxon>Dinophyceae</taxon>
        <taxon>Prorocentrales</taxon>
        <taxon>Prorocentraceae</taxon>
        <taxon>Prorocentrum</taxon>
    </lineage>
</organism>
<dbReference type="PANTHER" id="PTHR47182:SF3">
    <property type="entry name" value="CELL WALL ALPHA-1,3-GLUCAN SYNTHASE MOK14"/>
    <property type="match status" value="1"/>
</dbReference>
<keyword evidence="3" id="KW-0472">Membrane</keyword>
<protein>
    <recommendedName>
        <fullName evidence="8">Glycogen(starch) synthase</fullName>
    </recommendedName>
</protein>
<feature type="domain" description="Starch synthase catalytic" evidence="5">
    <location>
        <begin position="187"/>
        <end position="351"/>
    </location>
</feature>
<keyword evidence="1" id="KW-0328">Glycosyltransferase</keyword>
<dbReference type="Gene3D" id="3.40.50.2000">
    <property type="entry name" value="Glycogen Phosphorylase B"/>
    <property type="match status" value="2"/>
</dbReference>
<evidence type="ECO:0000313" key="6">
    <source>
        <dbReference type="EMBL" id="CAK0867763.1"/>
    </source>
</evidence>
<feature type="transmembrane region" description="Helical" evidence="3">
    <location>
        <begin position="45"/>
        <end position="65"/>
    </location>
</feature>
<dbReference type="InterPro" id="IPR001296">
    <property type="entry name" value="Glyco_trans_1"/>
</dbReference>
<dbReference type="Pfam" id="PF00534">
    <property type="entry name" value="Glycos_transf_1"/>
    <property type="match status" value="1"/>
</dbReference>
<evidence type="ECO:0000259" key="5">
    <source>
        <dbReference type="Pfam" id="PF08323"/>
    </source>
</evidence>
<name>A0ABN9V4L4_9DINO</name>
<dbReference type="SUPFAM" id="SSF53756">
    <property type="entry name" value="UDP-Glycosyltransferase/glycogen phosphorylase"/>
    <property type="match status" value="1"/>
</dbReference>
<keyword evidence="3" id="KW-1133">Transmembrane helix</keyword>
<evidence type="ECO:0000313" key="7">
    <source>
        <dbReference type="Proteomes" id="UP001189429"/>
    </source>
</evidence>
<evidence type="ECO:0000259" key="4">
    <source>
        <dbReference type="Pfam" id="PF00534"/>
    </source>
</evidence>
<gene>
    <name evidence="6" type="ORF">PCOR1329_LOCUS54621</name>
</gene>
<keyword evidence="2" id="KW-0808">Transferase</keyword>
<evidence type="ECO:0008006" key="8">
    <source>
        <dbReference type="Google" id="ProtNLM"/>
    </source>
</evidence>
<accession>A0ABN9V4L4</accession>
<proteinExistence type="predicted"/>